<dbReference type="GO" id="GO:0006260">
    <property type="term" value="P:DNA replication"/>
    <property type="evidence" value="ECO:0007669"/>
    <property type="project" value="TreeGrafter"/>
</dbReference>
<feature type="domain" description="AAA+ ATPase" evidence="2">
    <location>
        <begin position="102"/>
        <end position="237"/>
    </location>
</feature>
<evidence type="ECO:0000256" key="1">
    <source>
        <dbReference type="SAM" id="MobiDB-lite"/>
    </source>
</evidence>
<reference evidence="3 4" key="1">
    <citation type="submission" date="2015-06" db="EMBL/GenBank/DDBJ databases">
        <title>Genome sequence of the organohalide-respiring Dehalogenimonas alkenigignens type strain (IP3-3T).</title>
        <authorList>
            <person name="Key T.A."/>
            <person name="Richmond D.P."/>
            <person name="Bowman K.S."/>
            <person name="Cho Y.-J."/>
            <person name="Chun J."/>
            <person name="da Costa M.S."/>
            <person name="Rainey F.A."/>
            <person name="Moe W.M."/>
        </authorList>
    </citation>
    <scope>NUCLEOTIDE SEQUENCE [LARGE SCALE GENOMIC DNA]</scope>
    <source>
        <strain evidence="3 4">IP3-3</strain>
    </source>
</reference>
<keyword evidence="4" id="KW-1185">Reference proteome</keyword>
<sequence length="444" mass="49173">MSGADSHPGETPSDCPGCRGARFVYARNADGKPDYSLTVPCRCVDSAADAEKVRRLAEYSRLGTLRSLTFDNLLPEGRHGSPQNRAGFKSAYHAALTFAESPVGFLVLTGPSGAGKTHLAAAITNRRIDAGHAVLYRSAPDLLDDLKAGFASNADNPFPDTFEMIKNTPLLVIDDLGVQSDTAWAREKMDQLITYRFNHELPTVIATALPMDNLDDRLKNRLSDPRLAKVLNLATGGADMDWPPGLDLQRTMNFLSFDRDRLNLPPEDRDNLARAYQVAHDFARAPEGWLILQGVTGCGKTHLASAIVNFRYQGGQTALFVVVPEFLDHLRSAFSPDAKVSYDELFDRVKTTPFLVLDDFGEQATTPWAQEKLYQVISYRYNARLPTVVTTRASLDEIEPAISSRFIDHQFSMVFNITAPDYRGDASHAKARRPAPRPSRQFKK</sequence>
<dbReference type="SMART" id="SM00382">
    <property type="entry name" value="AAA"/>
    <property type="match status" value="2"/>
</dbReference>
<dbReference type="AlphaFoldDB" id="A0A0W0GJK3"/>
<dbReference type="SUPFAM" id="SSF52540">
    <property type="entry name" value="P-loop containing nucleoside triphosphate hydrolases"/>
    <property type="match status" value="2"/>
</dbReference>
<dbReference type="Pfam" id="PF01695">
    <property type="entry name" value="IstB_IS21"/>
    <property type="match status" value="2"/>
</dbReference>
<organism evidence="3 4">
    <name type="scientific">Dehalogenimonas alkenigignens</name>
    <dbReference type="NCBI Taxonomy" id="1217799"/>
    <lineage>
        <taxon>Bacteria</taxon>
        <taxon>Bacillati</taxon>
        <taxon>Chloroflexota</taxon>
        <taxon>Dehalococcoidia</taxon>
        <taxon>Dehalococcoidales</taxon>
        <taxon>Dehalococcoidaceae</taxon>
        <taxon>Dehalogenimonas</taxon>
    </lineage>
</organism>
<dbReference type="STRING" id="1217799.DEALK_15930"/>
<dbReference type="InterPro" id="IPR002611">
    <property type="entry name" value="IstB_ATP-bd"/>
</dbReference>
<keyword evidence="3" id="KW-0547">Nucleotide-binding</keyword>
<dbReference type="CDD" id="cd00009">
    <property type="entry name" value="AAA"/>
    <property type="match status" value="2"/>
</dbReference>
<evidence type="ECO:0000313" key="3">
    <source>
        <dbReference type="EMBL" id="KTB48746.1"/>
    </source>
</evidence>
<dbReference type="PATRIC" id="fig|1217799.6.peg.1642"/>
<keyword evidence="3" id="KW-0067">ATP-binding</keyword>
<dbReference type="EMBL" id="LFDV01000002">
    <property type="protein sequence ID" value="KTB48746.1"/>
    <property type="molecule type" value="Genomic_DNA"/>
</dbReference>
<comment type="caution">
    <text evidence="3">The sequence shown here is derived from an EMBL/GenBank/DDBJ whole genome shotgun (WGS) entry which is preliminary data.</text>
</comment>
<feature type="compositionally biased region" description="Basic residues" evidence="1">
    <location>
        <begin position="429"/>
        <end position="444"/>
    </location>
</feature>
<dbReference type="PANTHER" id="PTHR30050">
    <property type="entry name" value="CHROMOSOMAL REPLICATION INITIATOR PROTEIN DNAA"/>
    <property type="match status" value="1"/>
</dbReference>
<gene>
    <name evidence="3" type="ORF">DEALK_15930</name>
</gene>
<protein>
    <submittedName>
        <fullName evidence="3">Replicative DNA helicase loader DnaI</fullName>
    </submittedName>
</protein>
<dbReference type="GO" id="GO:0004386">
    <property type="term" value="F:helicase activity"/>
    <property type="evidence" value="ECO:0007669"/>
    <property type="project" value="UniProtKB-KW"/>
</dbReference>
<evidence type="ECO:0000259" key="2">
    <source>
        <dbReference type="SMART" id="SM00382"/>
    </source>
</evidence>
<dbReference type="InterPro" id="IPR027417">
    <property type="entry name" value="P-loop_NTPase"/>
</dbReference>
<accession>A0A0W0GJK3</accession>
<keyword evidence="3" id="KW-0347">Helicase</keyword>
<proteinExistence type="predicted"/>
<dbReference type="PANTHER" id="PTHR30050:SF4">
    <property type="entry name" value="ATP-BINDING PROTEIN RV3427C IN INSERTION SEQUENCE-RELATED"/>
    <property type="match status" value="1"/>
</dbReference>
<dbReference type="Proteomes" id="UP000053947">
    <property type="component" value="Unassembled WGS sequence"/>
</dbReference>
<dbReference type="InterPro" id="IPR003593">
    <property type="entry name" value="AAA+_ATPase"/>
</dbReference>
<dbReference type="Gene3D" id="3.40.50.300">
    <property type="entry name" value="P-loop containing nucleotide triphosphate hydrolases"/>
    <property type="match status" value="2"/>
</dbReference>
<name>A0A0W0GJK3_9CHLR</name>
<feature type="domain" description="AAA+ ATPase" evidence="2">
    <location>
        <begin position="286"/>
        <end position="418"/>
    </location>
</feature>
<keyword evidence="3" id="KW-0378">Hydrolase</keyword>
<dbReference type="GO" id="GO:0005524">
    <property type="term" value="F:ATP binding"/>
    <property type="evidence" value="ECO:0007669"/>
    <property type="project" value="InterPro"/>
</dbReference>
<evidence type="ECO:0000313" key="4">
    <source>
        <dbReference type="Proteomes" id="UP000053947"/>
    </source>
</evidence>
<feature type="region of interest" description="Disordered" evidence="1">
    <location>
        <begin position="425"/>
        <end position="444"/>
    </location>
</feature>